<accession>A0ABY8JC92</accession>
<protein>
    <submittedName>
        <fullName evidence="1">Uncharacterized protein</fullName>
    </submittedName>
</protein>
<dbReference type="Proteomes" id="UP001221546">
    <property type="component" value="Chromosome"/>
</dbReference>
<dbReference type="RefSeq" id="WP_310885394.1">
    <property type="nucleotide sequence ID" value="NZ_CP121646.1"/>
</dbReference>
<organism evidence="1 2">
    <name type="scientific">Bradyrhizobium brasilense</name>
    <dbReference type="NCBI Taxonomy" id="1419277"/>
    <lineage>
        <taxon>Bacteria</taxon>
        <taxon>Pseudomonadati</taxon>
        <taxon>Pseudomonadota</taxon>
        <taxon>Alphaproteobacteria</taxon>
        <taxon>Hyphomicrobiales</taxon>
        <taxon>Nitrobacteraceae</taxon>
        <taxon>Bradyrhizobium</taxon>
    </lineage>
</organism>
<evidence type="ECO:0000313" key="1">
    <source>
        <dbReference type="EMBL" id="WFU62738.1"/>
    </source>
</evidence>
<evidence type="ECO:0000313" key="2">
    <source>
        <dbReference type="Proteomes" id="UP001221546"/>
    </source>
</evidence>
<sequence>MQELTDPLPEAAAAIEPGYFRLSIHGGLPVYRERVYCNELYHQMRKRWPGLSPFLLNGEGRQGGPSVLMELGPDGCKPDLLVHRPATWMAITRCWR</sequence>
<dbReference type="EMBL" id="CP121646">
    <property type="protein sequence ID" value="WFU62738.1"/>
    <property type="molecule type" value="Genomic_DNA"/>
</dbReference>
<keyword evidence="2" id="KW-1185">Reference proteome</keyword>
<gene>
    <name evidence="1" type="ORF">QA636_35725</name>
</gene>
<proteinExistence type="predicted"/>
<name>A0ABY8JC92_9BRAD</name>
<reference evidence="1 2" key="1">
    <citation type="submission" date="2023-04" db="EMBL/GenBank/DDBJ databases">
        <title>Australian commercial rhizobial inoculants.</title>
        <authorList>
            <person name="Kohlmeier M.G."/>
            <person name="O'Hara G.W."/>
            <person name="Colombi E."/>
            <person name="Ramsay J.P."/>
            <person name="Terpolilli J."/>
        </authorList>
    </citation>
    <scope>NUCLEOTIDE SEQUENCE [LARGE SCALE GENOMIC DNA]</scope>
    <source>
        <strain evidence="1 2">CB627</strain>
    </source>
</reference>